<evidence type="ECO:0000313" key="2">
    <source>
        <dbReference type="Proteomes" id="UP000293719"/>
    </source>
</evidence>
<dbReference type="Gene3D" id="3.30.2020.40">
    <property type="entry name" value="Uncharacterised protein PF10387, DUF2442"/>
    <property type="match status" value="1"/>
</dbReference>
<gene>
    <name evidence="1" type="ORF">E0E05_01355</name>
</gene>
<sequence>MTSLEFETEGTRPVAAWCDDQYVFATLADGRQIRAPLWWYPYLEQASEAERAEVELQYSGIWWPAIDEGVSIKALLLGWKAPNAKAPDQAA</sequence>
<dbReference type="GeneID" id="90765927"/>
<dbReference type="AlphaFoldDB" id="A0A4V1A3J7"/>
<evidence type="ECO:0000313" key="1">
    <source>
        <dbReference type="EMBL" id="QBK29358.1"/>
    </source>
</evidence>
<dbReference type="InterPro" id="IPR018841">
    <property type="entry name" value="DUF2442"/>
</dbReference>
<dbReference type="Pfam" id="PF10387">
    <property type="entry name" value="DUF2442"/>
    <property type="match status" value="1"/>
</dbReference>
<proteinExistence type="predicted"/>
<keyword evidence="2" id="KW-1185">Reference proteome</keyword>
<organism evidence="1 2">
    <name type="scientific">Roseitalea porphyridii</name>
    <dbReference type="NCBI Taxonomy" id="1852022"/>
    <lineage>
        <taxon>Bacteria</taxon>
        <taxon>Pseudomonadati</taxon>
        <taxon>Pseudomonadota</taxon>
        <taxon>Alphaproteobacteria</taxon>
        <taxon>Hyphomicrobiales</taxon>
        <taxon>Ahrensiaceae</taxon>
        <taxon>Roseitalea</taxon>
    </lineage>
</organism>
<protein>
    <submittedName>
        <fullName evidence="1">DUF2442 domain-containing protein</fullName>
    </submittedName>
</protein>
<dbReference type="EMBL" id="CP036532">
    <property type="protein sequence ID" value="QBK29358.1"/>
    <property type="molecule type" value="Genomic_DNA"/>
</dbReference>
<name>A0A4V1A3J7_9HYPH</name>
<dbReference type="RefSeq" id="WP_131615059.1">
    <property type="nucleotide sequence ID" value="NZ_CP036532.1"/>
</dbReference>
<accession>A0A4V1A3J7</accession>
<dbReference type="OrthoDB" id="337884at2"/>
<dbReference type="KEGG" id="rpod:E0E05_01355"/>
<dbReference type="Proteomes" id="UP000293719">
    <property type="component" value="Chromosome"/>
</dbReference>
<reference evidence="1 2" key="1">
    <citation type="journal article" date="2017" name="Int. J. Syst. Evol. Microbiol.">
        <title>Roseitalea porphyridii gen. nov., sp. nov., isolated from a red alga, and reclassification of Hoeflea suaedae Chung et al. 2013 as Pseudohoeflea suaedae gen. nov., comb. nov.</title>
        <authorList>
            <person name="Hyeon J.W."/>
            <person name="Jeong S.E."/>
            <person name="Baek K."/>
            <person name="Jeon C.O."/>
        </authorList>
    </citation>
    <scope>NUCLEOTIDE SEQUENCE [LARGE SCALE GENOMIC DNA]</scope>
    <source>
        <strain evidence="1 2">MA7-20</strain>
    </source>
</reference>